<evidence type="ECO:0000313" key="11">
    <source>
        <dbReference type="EMBL" id="QDP41779.1"/>
    </source>
</evidence>
<dbReference type="GO" id="GO:0004425">
    <property type="term" value="F:indole-3-glycerol-phosphate synthase activity"/>
    <property type="evidence" value="ECO:0007669"/>
    <property type="project" value="UniProtKB-UniRule"/>
</dbReference>
<evidence type="ECO:0000256" key="4">
    <source>
        <dbReference type="ARBA" id="ARBA00022605"/>
    </source>
</evidence>
<evidence type="ECO:0000256" key="6">
    <source>
        <dbReference type="ARBA" id="ARBA00022822"/>
    </source>
</evidence>
<keyword evidence="6 9" id="KW-0822">Tryptophan biosynthesis</keyword>
<dbReference type="HAMAP" id="MF_00134_B">
    <property type="entry name" value="IGPS_B"/>
    <property type="match status" value="1"/>
</dbReference>
<dbReference type="InterPro" id="IPR013785">
    <property type="entry name" value="Aldolase_TIM"/>
</dbReference>
<reference evidence="11 12" key="1">
    <citation type="submission" date="2019-07" db="EMBL/GenBank/DDBJ databases">
        <authorList>
            <person name="Li J."/>
        </authorList>
    </citation>
    <scope>NUCLEOTIDE SEQUENCE [LARGE SCALE GENOMIC DNA]</scope>
    <source>
        <strain evidence="11 12">TKL69</strain>
    </source>
</reference>
<organism evidence="11 12">
    <name type="scientific">Radiobacillus deserti</name>
    <dbReference type="NCBI Taxonomy" id="2594883"/>
    <lineage>
        <taxon>Bacteria</taxon>
        <taxon>Bacillati</taxon>
        <taxon>Bacillota</taxon>
        <taxon>Bacilli</taxon>
        <taxon>Bacillales</taxon>
        <taxon>Bacillaceae</taxon>
        <taxon>Radiobacillus</taxon>
    </lineage>
</organism>
<dbReference type="EMBL" id="CP041666">
    <property type="protein sequence ID" value="QDP41779.1"/>
    <property type="molecule type" value="Genomic_DNA"/>
</dbReference>
<evidence type="ECO:0000313" key="12">
    <source>
        <dbReference type="Proteomes" id="UP000315215"/>
    </source>
</evidence>
<comment type="pathway">
    <text evidence="2 9">Amino-acid biosynthesis; L-tryptophan biosynthesis; L-tryptophan from chorismate: step 4/5.</text>
</comment>
<dbReference type="EC" id="4.1.1.48" evidence="9"/>
<evidence type="ECO:0000256" key="2">
    <source>
        <dbReference type="ARBA" id="ARBA00004696"/>
    </source>
</evidence>
<comment type="catalytic activity">
    <reaction evidence="1 9">
        <text>1-(2-carboxyphenylamino)-1-deoxy-D-ribulose 5-phosphate + H(+) = (1S,2R)-1-C-(indol-3-yl)glycerol 3-phosphate + CO2 + H2O</text>
        <dbReference type="Rhea" id="RHEA:23476"/>
        <dbReference type="ChEBI" id="CHEBI:15377"/>
        <dbReference type="ChEBI" id="CHEBI:15378"/>
        <dbReference type="ChEBI" id="CHEBI:16526"/>
        <dbReference type="ChEBI" id="CHEBI:58613"/>
        <dbReference type="ChEBI" id="CHEBI:58866"/>
        <dbReference type="EC" id="4.1.1.48"/>
    </reaction>
</comment>
<keyword evidence="5 9" id="KW-0210">Decarboxylase</keyword>
<dbReference type="FunFam" id="3.20.20.70:FF:000024">
    <property type="entry name" value="Indole-3-glycerol phosphate synthase"/>
    <property type="match status" value="1"/>
</dbReference>
<dbReference type="PANTHER" id="PTHR22854">
    <property type="entry name" value="TRYPTOPHAN BIOSYNTHESIS PROTEIN"/>
    <property type="match status" value="1"/>
</dbReference>
<dbReference type="CDD" id="cd00331">
    <property type="entry name" value="IGPS"/>
    <property type="match status" value="1"/>
</dbReference>
<dbReference type="GO" id="GO:0000162">
    <property type="term" value="P:L-tryptophan biosynthetic process"/>
    <property type="evidence" value="ECO:0007669"/>
    <property type="project" value="UniProtKB-UniRule"/>
</dbReference>
<evidence type="ECO:0000259" key="10">
    <source>
        <dbReference type="Pfam" id="PF00218"/>
    </source>
</evidence>
<dbReference type="Gene3D" id="3.20.20.70">
    <property type="entry name" value="Aldolase class I"/>
    <property type="match status" value="1"/>
</dbReference>
<dbReference type="SUPFAM" id="SSF51366">
    <property type="entry name" value="Ribulose-phoshate binding barrel"/>
    <property type="match status" value="1"/>
</dbReference>
<dbReference type="RefSeq" id="WP_143896652.1">
    <property type="nucleotide sequence ID" value="NZ_CP041666.1"/>
</dbReference>
<dbReference type="NCBIfam" id="NF001377">
    <property type="entry name" value="PRK00278.2-4"/>
    <property type="match status" value="1"/>
</dbReference>
<keyword evidence="7 9" id="KW-0057">Aromatic amino acid biosynthesis</keyword>
<evidence type="ECO:0000256" key="5">
    <source>
        <dbReference type="ARBA" id="ARBA00022793"/>
    </source>
</evidence>
<dbReference type="PANTHER" id="PTHR22854:SF2">
    <property type="entry name" value="INDOLE-3-GLYCEROL-PHOSPHATE SYNTHASE"/>
    <property type="match status" value="1"/>
</dbReference>
<keyword evidence="4 9" id="KW-0028">Amino-acid biosynthesis</keyword>
<dbReference type="AlphaFoldDB" id="A0A516KK59"/>
<dbReference type="UniPathway" id="UPA00035">
    <property type="reaction ID" value="UER00043"/>
</dbReference>
<feature type="domain" description="Indole-3-glycerol phosphate synthase" evidence="10">
    <location>
        <begin position="4"/>
        <end position="253"/>
    </location>
</feature>
<gene>
    <name evidence="9 11" type="primary">trpC</name>
    <name evidence="11" type="ORF">FN924_17330</name>
</gene>
<dbReference type="Pfam" id="PF00218">
    <property type="entry name" value="IGPS"/>
    <property type="match status" value="1"/>
</dbReference>
<dbReference type="InterPro" id="IPR001468">
    <property type="entry name" value="Indole-3-GlycerolPSynthase_CS"/>
</dbReference>
<name>A0A516KK59_9BACI</name>
<accession>A0A516KK59</accession>
<keyword evidence="8 9" id="KW-0456">Lyase</keyword>
<evidence type="ECO:0000256" key="1">
    <source>
        <dbReference type="ARBA" id="ARBA00001633"/>
    </source>
</evidence>
<dbReference type="Proteomes" id="UP000315215">
    <property type="component" value="Chromosome"/>
</dbReference>
<evidence type="ECO:0000256" key="8">
    <source>
        <dbReference type="ARBA" id="ARBA00023239"/>
    </source>
</evidence>
<comment type="similarity">
    <text evidence="3 9">Belongs to the TrpC family.</text>
</comment>
<proteinExistence type="inferred from homology"/>
<evidence type="ECO:0000256" key="9">
    <source>
        <dbReference type="HAMAP-Rule" id="MF_00134"/>
    </source>
</evidence>
<dbReference type="KEGG" id="aqt:FN924_17330"/>
<sequence length="257" mass="28629">MTILDKILAEKEKEVATLKKNYRPEIKIEKQASGSLYRSFMESNNMNIIAEIKRASPSKGVINDQMDPSAQGKKYESYGAGTISVLTDTPFFQGTMEDLLAVRDAVQIPILNKDFIIDEIQIDRAKDYGANVILLIAAALPAKRIEELFYYATNQGLEVLLEVHNLAELDVANGLEVPIIGVNNRNLKTFEVDLGITERLSQHIKRTDALLISESGMKTKEDVERVSRAGARAILVGETMMRSGDLSKTFQELQIPL</sequence>
<dbReference type="InterPro" id="IPR045186">
    <property type="entry name" value="Indole-3-glycerol_P_synth"/>
</dbReference>
<evidence type="ECO:0000256" key="7">
    <source>
        <dbReference type="ARBA" id="ARBA00023141"/>
    </source>
</evidence>
<dbReference type="OrthoDB" id="9804217at2"/>
<keyword evidence="12" id="KW-1185">Reference proteome</keyword>
<dbReference type="GO" id="GO:0004640">
    <property type="term" value="F:phosphoribosylanthranilate isomerase activity"/>
    <property type="evidence" value="ECO:0007669"/>
    <property type="project" value="TreeGrafter"/>
</dbReference>
<dbReference type="InterPro" id="IPR013798">
    <property type="entry name" value="Indole-3-glycerol_P_synth_dom"/>
</dbReference>
<protein>
    <recommendedName>
        <fullName evidence="9">Indole-3-glycerol phosphate synthase</fullName>
        <shortName evidence="9">IGPS</shortName>
        <ecNumber evidence="9">4.1.1.48</ecNumber>
    </recommendedName>
</protein>
<dbReference type="PROSITE" id="PS00614">
    <property type="entry name" value="IGPS"/>
    <property type="match status" value="1"/>
</dbReference>
<evidence type="ECO:0000256" key="3">
    <source>
        <dbReference type="ARBA" id="ARBA00008737"/>
    </source>
</evidence>
<dbReference type="InterPro" id="IPR011060">
    <property type="entry name" value="RibuloseP-bd_barrel"/>
</dbReference>